<evidence type="ECO:0000313" key="1">
    <source>
        <dbReference type="EMBL" id="KJF45385.1"/>
    </source>
</evidence>
<name>A0A0D8JEP9_9BACT</name>
<dbReference type="OrthoDB" id="2518538at2"/>
<evidence type="ECO:0000313" key="2">
    <source>
        <dbReference type="Proteomes" id="UP000032544"/>
    </source>
</evidence>
<dbReference type="RefSeq" id="WP_045027550.1">
    <property type="nucleotide sequence ID" value="NZ_JRHC01000001.1"/>
</dbReference>
<keyword evidence="2" id="KW-1185">Reference proteome</keyword>
<dbReference type="EMBL" id="JRHC01000001">
    <property type="protein sequence ID" value="KJF45385.1"/>
    <property type="molecule type" value="Genomic_DNA"/>
</dbReference>
<protein>
    <recommendedName>
        <fullName evidence="3">DUF2961 domain-containing protein</fullName>
    </recommendedName>
</protein>
<organism evidence="1 2">
    <name type="scientific">Draconibacterium sediminis</name>
    <dbReference type="NCBI Taxonomy" id="1544798"/>
    <lineage>
        <taxon>Bacteria</taxon>
        <taxon>Pseudomonadati</taxon>
        <taxon>Bacteroidota</taxon>
        <taxon>Bacteroidia</taxon>
        <taxon>Marinilabiliales</taxon>
        <taxon>Prolixibacteraceae</taxon>
        <taxon>Draconibacterium</taxon>
    </lineage>
</organism>
<dbReference type="Pfam" id="PF11175">
    <property type="entry name" value="DUF2961"/>
    <property type="match status" value="1"/>
</dbReference>
<gene>
    <name evidence="1" type="ORF">LH29_08450</name>
</gene>
<dbReference type="STRING" id="1544798.LH29_08450"/>
<dbReference type="Proteomes" id="UP000032544">
    <property type="component" value="Unassembled WGS sequence"/>
</dbReference>
<reference evidence="1 2" key="1">
    <citation type="submission" date="2014-09" db="EMBL/GenBank/DDBJ databases">
        <title>Draft Genome Sequence of Draconibacterium sp. JN14CK-3.</title>
        <authorList>
            <person name="Dong C."/>
            <person name="Lai Q."/>
            <person name="Shao Z."/>
        </authorList>
    </citation>
    <scope>NUCLEOTIDE SEQUENCE [LARGE SCALE GENOMIC DNA]</scope>
    <source>
        <strain evidence="1 2">JN14CK-3</strain>
    </source>
</reference>
<accession>A0A0D8JEP9</accession>
<sequence length="681" mass="77453">MRRSFLIIYSFVFVIFIGQACIRKPGEKIVTIDLLLKEMTDRDGLAKLPQNNFKLKQASSYSRKSIAPDEEGWFDNADASQYVRTDTIGGRIEHVLMDVDGPGAIVRFWSTWHAQQFSMGTLRFYFDNSPIPQIEGQISDIISANKYVGAPLSQTTSPFLENGGWFSGHNLYFPLPYAKHCKVTYQKADESINDVLYYQINYRKYEPGTLVESYTKGDWDSGKFSEIIAEVSNKLRHNEPQINQSVVTQLKGVMKPGASLSASIEGEQAIKKVVVKLEAEQVEQALRSTVISMEFDGKPTVWVPVGDLFGIGYKISPSKSWLSTVEENGEMSLFFPMPFQQSAKITIHNFGKVDVELVMLEMHYEAWNWDGQSLYFHANWRNYPDFNTSEKRDVNYVSISGKGKYVGDVLTLFNDSYDWWGEGDEKIYVDGESFPSTFGTGTEDYYGYAWCSVVDFSLPFIAQPSGDGNRSPGLTVNSRWRSLDVIPFEQSLKFDMEIWHWGNTQIDYSPTTFWYGTKDARVEVMEDVDGVKIPVKFPERFEGEGFKVSRITGGEVITQAFLSYNWSARNHLLWQGIKKGDELEVYFYSEKERKGQLKAVFTQAPDYATADVLLNGDLIFKDLDLYNSELGLKELFFKNGRIKKGKNIVKLIVKDANGAGESPNKFGLDYILVLADRIFNN</sequence>
<dbReference type="AlphaFoldDB" id="A0A0D8JEP9"/>
<comment type="caution">
    <text evidence="1">The sequence shown here is derived from an EMBL/GenBank/DDBJ whole genome shotgun (WGS) entry which is preliminary data.</text>
</comment>
<evidence type="ECO:0008006" key="3">
    <source>
        <dbReference type="Google" id="ProtNLM"/>
    </source>
</evidence>
<proteinExistence type="predicted"/>
<dbReference type="PATRIC" id="fig|1544798.3.peg.1700"/>
<dbReference type="Gene3D" id="2.60.120.1390">
    <property type="match status" value="2"/>
</dbReference>
<dbReference type="PROSITE" id="PS51257">
    <property type="entry name" value="PROKAR_LIPOPROTEIN"/>
    <property type="match status" value="1"/>
</dbReference>
<dbReference type="InterPro" id="IPR021345">
    <property type="entry name" value="DUF2961"/>
</dbReference>